<name>A0AAE3ES51_9FLAO</name>
<dbReference type="AlphaFoldDB" id="A0AAE3ES51"/>
<reference evidence="1" key="1">
    <citation type="submission" date="2023-02" db="EMBL/GenBank/DDBJ databases">
        <title>Genome of Flavobacteriaceae gen. nov. sp. strain F89.</title>
        <authorList>
            <person name="Wang Y."/>
        </authorList>
    </citation>
    <scope>NUCLEOTIDE SEQUENCE</scope>
    <source>
        <strain evidence="1">F89</strain>
    </source>
</reference>
<dbReference type="PANTHER" id="PTHR22946:SF8">
    <property type="entry name" value="ACETYL XYLAN ESTERASE DOMAIN-CONTAINING PROTEIN"/>
    <property type="match status" value="1"/>
</dbReference>
<dbReference type="InterPro" id="IPR050261">
    <property type="entry name" value="FrsA_esterase"/>
</dbReference>
<organism evidence="1 2">
    <name type="scientific">Cerina litoralis</name>
    <dbReference type="NCBI Taxonomy" id="2874477"/>
    <lineage>
        <taxon>Bacteria</taxon>
        <taxon>Pseudomonadati</taxon>
        <taxon>Bacteroidota</taxon>
        <taxon>Flavobacteriia</taxon>
        <taxon>Flavobacteriales</taxon>
        <taxon>Flavobacteriaceae</taxon>
        <taxon>Cerina</taxon>
    </lineage>
</organism>
<keyword evidence="2" id="KW-1185">Reference proteome</keyword>
<dbReference type="SUPFAM" id="SSF53474">
    <property type="entry name" value="alpha/beta-Hydrolases"/>
    <property type="match status" value="1"/>
</dbReference>
<dbReference type="EMBL" id="JAIRBC010000005">
    <property type="protein sequence ID" value="MCG2460055.1"/>
    <property type="molecule type" value="Genomic_DNA"/>
</dbReference>
<proteinExistence type="predicted"/>
<dbReference type="Gene3D" id="3.40.50.1820">
    <property type="entry name" value="alpha/beta hydrolase"/>
    <property type="match status" value="1"/>
</dbReference>
<evidence type="ECO:0000313" key="2">
    <source>
        <dbReference type="Proteomes" id="UP001200642"/>
    </source>
</evidence>
<accession>A0AAE3ES51</accession>
<sequence length="436" mass="48840">MEKTKDREHDSRRAFIVKAAFACTGLPFLGRAMAFPSHSQKPLKGNNMKTENLKTSIIGGYGQWAGGLSDNPPNLSFRNETWEHVEPWKKTASEKARELVAAPKITRDSAVNVVKKYTYDGLEVEELSWQLSNGGRPTQAILLKPQGAKGKLPAILALHDHGGNKYFGKRKITKVSDEMHPMMEAHQKLYYSGRAWANDIAKKGYVVLVHDTFTFGSRRVQYQDIAGIPWGDCSVEGKTDQNPEELANIQVYNRWAAYHEHIMSKSLFCAGTTWPGVTLAEDRAALDVLIERPDVDTGNIGCGGLSGGGLRTDYLAGLDPRIKCAVSVGFMSTWKDFVENKSYTHTWMTFTPLLPQYLDFPEILGLRVPLATLVQSNNEDNLYTHAEMKKADGILREVYAKAGAADNYRGKFYDGDHKFDSKMQADAFDWFDSWLK</sequence>
<gene>
    <name evidence="1" type="ORF">K8352_04805</name>
</gene>
<protein>
    <submittedName>
        <fullName evidence="1">Uncharacterized protein</fullName>
    </submittedName>
</protein>
<dbReference type="Proteomes" id="UP001200642">
    <property type="component" value="Unassembled WGS sequence"/>
</dbReference>
<comment type="caution">
    <text evidence="1">The sequence shown here is derived from an EMBL/GenBank/DDBJ whole genome shotgun (WGS) entry which is preliminary data.</text>
</comment>
<dbReference type="InterPro" id="IPR029058">
    <property type="entry name" value="AB_hydrolase_fold"/>
</dbReference>
<evidence type="ECO:0000313" key="1">
    <source>
        <dbReference type="EMBL" id="MCG2460055.1"/>
    </source>
</evidence>
<dbReference type="PANTHER" id="PTHR22946">
    <property type="entry name" value="DIENELACTONE HYDROLASE DOMAIN-CONTAINING PROTEIN-RELATED"/>
    <property type="match status" value="1"/>
</dbReference>
<dbReference type="RefSeq" id="WP_317901198.1">
    <property type="nucleotide sequence ID" value="NZ_JAIRBC010000005.1"/>
</dbReference>